<gene>
    <name evidence="1" type="ORF">CHCC16736_4296</name>
</gene>
<dbReference type="EMBL" id="NILC01000026">
    <property type="protein sequence ID" value="TWL25413.1"/>
    <property type="molecule type" value="Genomic_DNA"/>
</dbReference>
<evidence type="ECO:0000313" key="2">
    <source>
        <dbReference type="Proteomes" id="UP000435910"/>
    </source>
</evidence>
<sequence length="37" mass="4479">MSVKRYEHLFSTEYLFLIPFLLEVNSCTLPHFKNLFT</sequence>
<comment type="caution">
    <text evidence="1">The sequence shown here is derived from an EMBL/GenBank/DDBJ whole genome shotgun (WGS) entry which is preliminary data.</text>
</comment>
<proteinExistence type="predicted"/>
<dbReference type="AlphaFoldDB" id="A0A8B5YA85"/>
<name>A0A8B5YA85_BACLI</name>
<accession>A0A8B5YA85</accession>
<evidence type="ECO:0000313" key="1">
    <source>
        <dbReference type="EMBL" id="TWL25413.1"/>
    </source>
</evidence>
<reference evidence="1 2" key="1">
    <citation type="submission" date="2019-06" db="EMBL/GenBank/DDBJ databases">
        <title>Genome sequence analysis of &gt;100 Bacillus licheniformis strains suggests intrinsic resistance to this species.</title>
        <authorList>
            <person name="Wels M."/>
            <person name="Siezen R.J."/>
            <person name="Johansen E."/>
            <person name="Stuer-Lauridsen B."/>
            <person name="Bjerre K."/>
            <person name="Nielsen B.K.K."/>
        </authorList>
    </citation>
    <scope>NUCLEOTIDE SEQUENCE [LARGE SCALE GENOMIC DNA]</scope>
    <source>
        <strain evidence="1 2">BAC-16736</strain>
    </source>
</reference>
<dbReference type="Proteomes" id="UP000435910">
    <property type="component" value="Unassembled WGS sequence"/>
</dbReference>
<protein>
    <submittedName>
        <fullName evidence="1">Uncharacterized protein</fullName>
    </submittedName>
</protein>
<organism evidence="1 2">
    <name type="scientific">Bacillus licheniformis</name>
    <dbReference type="NCBI Taxonomy" id="1402"/>
    <lineage>
        <taxon>Bacteria</taxon>
        <taxon>Bacillati</taxon>
        <taxon>Bacillota</taxon>
        <taxon>Bacilli</taxon>
        <taxon>Bacillales</taxon>
        <taxon>Bacillaceae</taxon>
        <taxon>Bacillus</taxon>
    </lineage>
</organism>